<dbReference type="Gene3D" id="3.30.710.10">
    <property type="entry name" value="Potassium Channel Kv1.1, Chain A"/>
    <property type="match status" value="1"/>
</dbReference>
<feature type="transmembrane region" description="Helical" evidence="1">
    <location>
        <begin position="7"/>
        <end position="25"/>
    </location>
</feature>
<name>I7MH22_TETTS</name>
<keyword evidence="3" id="KW-1185">Reference proteome</keyword>
<dbReference type="eggNOG" id="ENOG502RIS3">
    <property type="taxonomic scope" value="Eukaryota"/>
</dbReference>
<evidence type="ECO:0000313" key="3">
    <source>
        <dbReference type="Proteomes" id="UP000009168"/>
    </source>
</evidence>
<evidence type="ECO:0000256" key="1">
    <source>
        <dbReference type="SAM" id="Phobius"/>
    </source>
</evidence>
<dbReference type="KEGG" id="tet:TTHERM_00421060"/>
<reference evidence="3" key="1">
    <citation type="journal article" date="2006" name="PLoS Biol.">
        <title>Macronuclear genome sequence of the ciliate Tetrahymena thermophila, a model eukaryote.</title>
        <authorList>
            <person name="Eisen J.A."/>
            <person name="Coyne R.S."/>
            <person name="Wu M."/>
            <person name="Wu D."/>
            <person name="Thiagarajan M."/>
            <person name="Wortman J.R."/>
            <person name="Badger J.H."/>
            <person name="Ren Q."/>
            <person name="Amedeo P."/>
            <person name="Jones K.M."/>
            <person name="Tallon L.J."/>
            <person name="Delcher A.L."/>
            <person name="Salzberg S.L."/>
            <person name="Silva J.C."/>
            <person name="Haas B.J."/>
            <person name="Majoros W.H."/>
            <person name="Farzad M."/>
            <person name="Carlton J.M."/>
            <person name="Smith R.K. Jr."/>
            <person name="Garg J."/>
            <person name="Pearlman R.E."/>
            <person name="Karrer K.M."/>
            <person name="Sun L."/>
            <person name="Manning G."/>
            <person name="Elde N.C."/>
            <person name="Turkewitz A.P."/>
            <person name="Asai D.J."/>
            <person name="Wilkes D.E."/>
            <person name="Wang Y."/>
            <person name="Cai H."/>
            <person name="Collins K."/>
            <person name="Stewart B.A."/>
            <person name="Lee S.R."/>
            <person name="Wilamowska K."/>
            <person name="Weinberg Z."/>
            <person name="Ruzzo W.L."/>
            <person name="Wloga D."/>
            <person name="Gaertig J."/>
            <person name="Frankel J."/>
            <person name="Tsao C.-C."/>
            <person name="Gorovsky M.A."/>
            <person name="Keeling P.J."/>
            <person name="Waller R.F."/>
            <person name="Patron N.J."/>
            <person name="Cherry J.M."/>
            <person name="Stover N.A."/>
            <person name="Krieger C.J."/>
            <person name="del Toro C."/>
            <person name="Ryder H.F."/>
            <person name="Williamson S.C."/>
            <person name="Barbeau R.A."/>
            <person name="Hamilton E.P."/>
            <person name="Orias E."/>
        </authorList>
    </citation>
    <scope>NUCLEOTIDE SEQUENCE [LARGE SCALE GENOMIC DNA]</scope>
    <source>
        <strain evidence="3">SB210</strain>
    </source>
</reference>
<dbReference type="InterPro" id="IPR011333">
    <property type="entry name" value="SKP1/BTB/POZ_sf"/>
</dbReference>
<keyword evidence="1" id="KW-0472">Membrane</keyword>
<dbReference type="InParanoid" id="I7MH22"/>
<keyword evidence="1 2" id="KW-0812">Transmembrane</keyword>
<dbReference type="GeneID" id="7831501"/>
<evidence type="ECO:0000313" key="2">
    <source>
        <dbReference type="EMBL" id="EAR85697.2"/>
    </source>
</evidence>
<dbReference type="AlphaFoldDB" id="I7MH22"/>
<dbReference type="EMBL" id="GG662536">
    <property type="protein sequence ID" value="EAR85697.2"/>
    <property type="molecule type" value="Genomic_DNA"/>
</dbReference>
<gene>
    <name evidence="2" type="ORF">TTHERM_00421060</name>
</gene>
<protein>
    <submittedName>
        <fullName evidence="2">Transmembrane protein, putative</fullName>
    </submittedName>
</protein>
<dbReference type="OrthoDB" id="10543684at2759"/>
<sequence>MRIYKKYHFIFGLSSCYTMCYLINFRNHQYYLKKSQRYDTLIIKGLAISSKKKQKNLLKNIIKKIINSQLNKKTFQMDTLTTKITVKSATGDAVEFDAKICELCDLINNMPDKSQPLTTDISTELLNLIKSFAEKHSYDKKSMTYCFPTISNSIKANISDKSYELLKDHIVEGSISETAKRLAPLINAADVLRFRKLYTTLNIVLVTPLHIDESEKAVKEFMDNHNLKEDEDFNAEKINQAIQENNELFELVVARFAKNVEELDRIQGVTD</sequence>
<accession>I7MH22</accession>
<dbReference type="Proteomes" id="UP000009168">
    <property type="component" value="Unassembled WGS sequence"/>
</dbReference>
<proteinExistence type="predicted"/>
<organism evidence="2 3">
    <name type="scientific">Tetrahymena thermophila (strain SB210)</name>
    <dbReference type="NCBI Taxonomy" id="312017"/>
    <lineage>
        <taxon>Eukaryota</taxon>
        <taxon>Sar</taxon>
        <taxon>Alveolata</taxon>
        <taxon>Ciliophora</taxon>
        <taxon>Intramacronucleata</taxon>
        <taxon>Oligohymenophorea</taxon>
        <taxon>Hymenostomatida</taxon>
        <taxon>Tetrahymenina</taxon>
        <taxon>Tetrahymenidae</taxon>
        <taxon>Tetrahymena</taxon>
    </lineage>
</organism>
<keyword evidence="1" id="KW-1133">Transmembrane helix</keyword>
<dbReference type="RefSeq" id="XP_001033360.2">
    <property type="nucleotide sequence ID" value="XM_001033360.3"/>
</dbReference>